<evidence type="ECO:0000313" key="4">
    <source>
        <dbReference type="RefSeq" id="XP_049307739.1"/>
    </source>
</evidence>
<feature type="domain" description="DUF7041" evidence="2">
    <location>
        <begin position="29"/>
        <end position="112"/>
    </location>
</feature>
<dbReference type="Proteomes" id="UP001652620">
    <property type="component" value="Chromosome 3"/>
</dbReference>
<name>A0ABM3JEV8_BACDO</name>
<proteinExistence type="predicted"/>
<dbReference type="GeneID" id="125777313"/>
<dbReference type="PANTHER" id="PTHR33327">
    <property type="entry name" value="ENDONUCLEASE"/>
    <property type="match status" value="1"/>
</dbReference>
<dbReference type="RefSeq" id="XP_049307739.1">
    <property type="nucleotide sequence ID" value="XM_049451782.1"/>
</dbReference>
<dbReference type="PANTHER" id="PTHR33327:SF3">
    <property type="entry name" value="RNA-DIRECTED DNA POLYMERASE"/>
    <property type="match status" value="1"/>
</dbReference>
<keyword evidence="3" id="KW-1185">Reference proteome</keyword>
<evidence type="ECO:0000259" key="2">
    <source>
        <dbReference type="Pfam" id="PF23055"/>
    </source>
</evidence>
<dbReference type="InterPro" id="IPR055469">
    <property type="entry name" value="DUF7041"/>
</dbReference>
<feature type="region of interest" description="Disordered" evidence="1">
    <location>
        <begin position="1"/>
        <end position="20"/>
    </location>
</feature>
<dbReference type="Pfam" id="PF23055">
    <property type="entry name" value="DUF7041"/>
    <property type="match status" value="1"/>
</dbReference>
<reference evidence="4" key="1">
    <citation type="submission" date="2025-08" db="UniProtKB">
        <authorList>
            <consortium name="RefSeq"/>
        </authorList>
    </citation>
    <scope>IDENTIFICATION</scope>
    <source>
        <tissue evidence="4">Adult</tissue>
    </source>
</reference>
<evidence type="ECO:0000313" key="3">
    <source>
        <dbReference type="Proteomes" id="UP001652620"/>
    </source>
</evidence>
<organism evidence="3 4">
    <name type="scientific">Bactrocera dorsalis</name>
    <name type="common">Oriental fruit fly</name>
    <name type="synonym">Dacus dorsalis</name>
    <dbReference type="NCBI Taxonomy" id="27457"/>
    <lineage>
        <taxon>Eukaryota</taxon>
        <taxon>Metazoa</taxon>
        <taxon>Ecdysozoa</taxon>
        <taxon>Arthropoda</taxon>
        <taxon>Hexapoda</taxon>
        <taxon>Insecta</taxon>
        <taxon>Pterygota</taxon>
        <taxon>Neoptera</taxon>
        <taxon>Endopterygota</taxon>
        <taxon>Diptera</taxon>
        <taxon>Brachycera</taxon>
        <taxon>Muscomorpha</taxon>
        <taxon>Tephritoidea</taxon>
        <taxon>Tephritidae</taxon>
        <taxon>Bactrocera</taxon>
        <taxon>Bactrocera</taxon>
    </lineage>
</organism>
<sequence>MHNDEQETPAPERQAPMRVDTLDHGKVKLPDFVEEHTDLWFWQVEAAFEAAGIVSDKKRYYTIIGQLPTRVMYKLADFRTNPPARNEMYENLKARIINEFADSTQTKLTKLLSDLSLGDRKPSQLLAEMRTRAAATPVTDELLKQLWLRNLPEQIRAILSADEHITLVNAATMADRIMEATKGSNSFNKALSRQ</sequence>
<evidence type="ECO:0000256" key="1">
    <source>
        <dbReference type="SAM" id="MobiDB-lite"/>
    </source>
</evidence>
<protein>
    <submittedName>
        <fullName evidence="4">Uncharacterized protein LOC125777313</fullName>
    </submittedName>
</protein>
<accession>A0ABM3JEV8</accession>
<gene>
    <name evidence="4" type="primary">LOC125777313</name>
</gene>